<evidence type="ECO:0000313" key="3">
    <source>
        <dbReference type="Proteomes" id="UP000636709"/>
    </source>
</evidence>
<dbReference type="PANTHER" id="PTHR33074:SF76">
    <property type="entry name" value="OS11G0569701 PROTEIN"/>
    <property type="match status" value="1"/>
</dbReference>
<name>A0A835ERQ1_9POAL</name>
<dbReference type="PANTHER" id="PTHR33074">
    <property type="entry name" value="EXPRESSED PROTEIN-RELATED"/>
    <property type="match status" value="1"/>
</dbReference>
<protein>
    <recommendedName>
        <fullName evidence="1">DUF1618 domain-containing protein</fullName>
    </recommendedName>
</protein>
<dbReference type="OrthoDB" id="687690at2759"/>
<reference evidence="2" key="1">
    <citation type="submission" date="2020-07" db="EMBL/GenBank/DDBJ databases">
        <title>Genome sequence and genetic diversity analysis of an under-domesticated orphan crop, white fonio (Digitaria exilis).</title>
        <authorList>
            <person name="Bennetzen J.L."/>
            <person name="Chen S."/>
            <person name="Ma X."/>
            <person name="Wang X."/>
            <person name="Yssel A.E.J."/>
            <person name="Chaluvadi S.R."/>
            <person name="Johnson M."/>
            <person name="Gangashetty P."/>
            <person name="Hamidou F."/>
            <person name="Sanogo M.D."/>
            <person name="Zwaenepoel A."/>
            <person name="Wallace J."/>
            <person name="Van De Peer Y."/>
            <person name="Van Deynze A."/>
        </authorList>
    </citation>
    <scope>NUCLEOTIDE SEQUENCE</scope>
    <source>
        <tissue evidence="2">Leaves</tissue>
    </source>
</reference>
<evidence type="ECO:0000313" key="2">
    <source>
        <dbReference type="EMBL" id="KAF8711102.1"/>
    </source>
</evidence>
<evidence type="ECO:0000259" key="1">
    <source>
        <dbReference type="Pfam" id="PF07762"/>
    </source>
</evidence>
<dbReference type="EMBL" id="JACEFO010001753">
    <property type="protein sequence ID" value="KAF8711102.1"/>
    <property type="molecule type" value="Genomic_DNA"/>
</dbReference>
<organism evidence="2 3">
    <name type="scientific">Digitaria exilis</name>
    <dbReference type="NCBI Taxonomy" id="1010633"/>
    <lineage>
        <taxon>Eukaryota</taxon>
        <taxon>Viridiplantae</taxon>
        <taxon>Streptophyta</taxon>
        <taxon>Embryophyta</taxon>
        <taxon>Tracheophyta</taxon>
        <taxon>Spermatophyta</taxon>
        <taxon>Magnoliopsida</taxon>
        <taxon>Liliopsida</taxon>
        <taxon>Poales</taxon>
        <taxon>Poaceae</taxon>
        <taxon>PACMAD clade</taxon>
        <taxon>Panicoideae</taxon>
        <taxon>Panicodae</taxon>
        <taxon>Paniceae</taxon>
        <taxon>Anthephorinae</taxon>
        <taxon>Digitaria</taxon>
    </lineage>
</organism>
<proteinExistence type="predicted"/>
<dbReference type="Proteomes" id="UP000636709">
    <property type="component" value="Unassembled WGS sequence"/>
</dbReference>
<accession>A0A835ERQ1</accession>
<sequence>MVSDAKTAAETNTSTGQRLCVSFNLAPPPARSLLSFDNAETTGDYESALNVIAAHGDSVVLRMARRRSSSSSTAANPYDHFVYRDMEEGLVDPNGRILLDENTGILRRGDNDDGEFLVVWMDLRSHSEHGMANVCVLRSGSSQWEHNLLVPIVHEEGEDVVRSLSAAGMALPVGDRFLCWVGSRHSFILCDMADDVSSPKLRHVPLPWLPWDPDYYTDDLLPLTDPHTMGAAGSSAVRFVGIEPRCCCGGFGRCSCPKSRHAFTVTTWTLTLTMDEPIEWVKDTVMDCEELWALPGYEGIPRVHLQSPMVCLDDPDVVWFKVVSCEEKKEWMIQVDTRRKALLAASLVQGTASPWRSQSCDFRQAKLQ</sequence>
<gene>
    <name evidence="2" type="ORF">HU200_029108</name>
</gene>
<feature type="domain" description="DUF1618" evidence="1">
    <location>
        <begin position="180"/>
        <end position="319"/>
    </location>
</feature>
<dbReference type="InterPro" id="IPR011676">
    <property type="entry name" value="DUF1618"/>
</dbReference>
<comment type="caution">
    <text evidence="2">The sequence shown here is derived from an EMBL/GenBank/DDBJ whole genome shotgun (WGS) entry which is preliminary data.</text>
</comment>
<dbReference type="AlphaFoldDB" id="A0A835ERQ1"/>
<dbReference type="Pfam" id="PF07762">
    <property type="entry name" value="DUF1618"/>
    <property type="match status" value="1"/>
</dbReference>
<keyword evidence="3" id="KW-1185">Reference proteome</keyword>